<gene>
    <name evidence="2" type="ORF">Acor_81730</name>
</gene>
<feature type="transmembrane region" description="Helical" evidence="1">
    <location>
        <begin position="12"/>
        <end position="30"/>
    </location>
</feature>
<evidence type="ECO:0000313" key="2">
    <source>
        <dbReference type="EMBL" id="GES06104.1"/>
    </source>
</evidence>
<keyword evidence="1" id="KW-1133">Transmembrane helix</keyword>
<keyword evidence="3" id="KW-1185">Reference proteome</keyword>
<dbReference type="Proteomes" id="UP000334990">
    <property type="component" value="Unassembled WGS sequence"/>
</dbReference>
<evidence type="ECO:0000313" key="3">
    <source>
        <dbReference type="Proteomes" id="UP000334990"/>
    </source>
</evidence>
<dbReference type="AlphaFoldDB" id="A0A5M3WAZ5"/>
<name>A0A5M3WAZ5_9ACTN</name>
<accession>A0A5M3WAZ5</accession>
<keyword evidence="1" id="KW-0812">Transmembrane</keyword>
<keyword evidence="1" id="KW-0472">Membrane</keyword>
<evidence type="ECO:0000256" key="1">
    <source>
        <dbReference type="SAM" id="Phobius"/>
    </source>
</evidence>
<comment type="caution">
    <text evidence="2">The sequence shown here is derived from an EMBL/GenBank/DDBJ whole genome shotgun (WGS) entry which is preliminary data.</text>
</comment>
<organism evidence="2 3">
    <name type="scientific">Acrocarpospora corrugata</name>
    <dbReference type="NCBI Taxonomy" id="35763"/>
    <lineage>
        <taxon>Bacteria</taxon>
        <taxon>Bacillati</taxon>
        <taxon>Actinomycetota</taxon>
        <taxon>Actinomycetes</taxon>
        <taxon>Streptosporangiales</taxon>
        <taxon>Streptosporangiaceae</taxon>
        <taxon>Acrocarpospora</taxon>
    </lineage>
</organism>
<protein>
    <submittedName>
        <fullName evidence="2">Uncharacterized protein</fullName>
    </submittedName>
</protein>
<reference evidence="2 3" key="1">
    <citation type="submission" date="2019-10" db="EMBL/GenBank/DDBJ databases">
        <title>Whole genome shotgun sequence of Acrocarpospora corrugata NBRC 13972.</title>
        <authorList>
            <person name="Ichikawa N."/>
            <person name="Kimura A."/>
            <person name="Kitahashi Y."/>
            <person name="Komaki H."/>
            <person name="Oguchi A."/>
        </authorList>
    </citation>
    <scope>NUCLEOTIDE SEQUENCE [LARGE SCALE GENOMIC DNA]</scope>
    <source>
        <strain evidence="2 3">NBRC 13972</strain>
    </source>
</reference>
<proteinExistence type="predicted"/>
<feature type="transmembrane region" description="Helical" evidence="1">
    <location>
        <begin position="64"/>
        <end position="84"/>
    </location>
</feature>
<feature type="transmembrane region" description="Helical" evidence="1">
    <location>
        <begin position="36"/>
        <end position="55"/>
    </location>
</feature>
<feature type="transmembrane region" description="Helical" evidence="1">
    <location>
        <begin position="121"/>
        <end position="139"/>
    </location>
</feature>
<dbReference type="EMBL" id="BLAD01000129">
    <property type="protein sequence ID" value="GES06104.1"/>
    <property type="molecule type" value="Genomic_DNA"/>
</dbReference>
<feature type="transmembrane region" description="Helical" evidence="1">
    <location>
        <begin position="96"/>
        <end position="114"/>
    </location>
</feature>
<sequence>MSPREPSLRLVRAAAFAVACVVVSVGGHAFAGGEPVPGWAMGAGVLGALLMAYAVNRSERGAEVVLASTVAAQVVLHQLFAWSAPAPALPGHGHRLGMFVVHLVTAALTGWWLYRGERAVWLMLRLWAMGSLAAFRWLLTALRGQFPPPRAAVPVGVCDYFTGWEIASAVCRRGPPAVFHAG</sequence>